<dbReference type="OrthoDB" id="1944888at2"/>
<protein>
    <submittedName>
        <fullName evidence="1">Uncharacterized protein</fullName>
    </submittedName>
</protein>
<dbReference type="EMBL" id="CP003261">
    <property type="protein sequence ID" value="AGK96510.1"/>
    <property type="molecule type" value="Genomic_DNA"/>
</dbReference>
<evidence type="ECO:0000313" key="1">
    <source>
        <dbReference type="EMBL" id="AGK96510.1"/>
    </source>
</evidence>
<keyword evidence="2" id="KW-1185">Reference proteome</keyword>
<sequence>MANIRCKQCVFKDTEGNKYPCIICREIIDYKTTTNYFKSIYDNENNIIMSETKRRLKERLSALAPLESKVFSKFTVLNRKSIMLTAFVFNRNKGITIYKIIDRNGELNENVILLDKYLFEELNQFYKDNIK</sequence>
<proteinExistence type="predicted"/>
<dbReference type="HOGENOM" id="CLU_1923926_0_0_9"/>
<gene>
    <name evidence="1" type="ORF">Clopa_1582</name>
</gene>
<dbReference type="PATRIC" id="fig|86416.3.peg.1557"/>
<organism evidence="1 2">
    <name type="scientific">Clostridium pasteurianum BC1</name>
    <dbReference type="NCBI Taxonomy" id="86416"/>
    <lineage>
        <taxon>Bacteria</taxon>
        <taxon>Bacillati</taxon>
        <taxon>Bacillota</taxon>
        <taxon>Clostridia</taxon>
        <taxon>Eubacteriales</taxon>
        <taxon>Clostridiaceae</taxon>
        <taxon>Clostridium</taxon>
    </lineage>
</organism>
<dbReference type="RefSeq" id="WP_015614829.1">
    <property type="nucleotide sequence ID" value="NC_021182.1"/>
</dbReference>
<dbReference type="KEGG" id="cpas:Clopa_1582"/>
<accession>R4KA69</accession>
<reference evidence="1 2" key="1">
    <citation type="submission" date="2012-01" db="EMBL/GenBank/DDBJ databases">
        <title>Complete sequence of chromosome of Clostridium pasteurianum BC1.</title>
        <authorList>
            <consortium name="US DOE Joint Genome Institute"/>
            <person name="Lucas S."/>
            <person name="Han J."/>
            <person name="Lapidus A."/>
            <person name="Cheng J.-F."/>
            <person name="Goodwin L."/>
            <person name="Pitluck S."/>
            <person name="Peters L."/>
            <person name="Mikhailova N."/>
            <person name="Teshima H."/>
            <person name="Detter J.C."/>
            <person name="Han C."/>
            <person name="Tapia R."/>
            <person name="Land M."/>
            <person name="Hauser L."/>
            <person name="Kyrpides N."/>
            <person name="Ivanova N."/>
            <person name="Pagani I."/>
            <person name="Dunn J."/>
            <person name="Taghavi S."/>
            <person name="Francis A."/>
            <person name="van der Lelie D."/>
            <person name="Woyke T."/>
        </authorList>
    </citation>
    <scope>NUCLEOTIDE SEQUENCE [LARGE SCALE GENOMIC DNA]</scope>
    <source>
        <strain evidence="1 2">BC1</strain>
    </source>
</reference>
<name>R4KA69_CLOPA</name>
<evidence type="ECO:0000313" key="2">
    <source>
        <dbReference type="Proteomes" id="UP000013523"/>
    </source>
</evidence>
<dbReference type="Proteomes" id="UP000013523">
    <property type="component" value="Chromosome"/>
</dbReference>
<dbReference type="eggNOG" id="ENOG50301X1">
    <property type="taxonomic scope" value="Bacteria"/>
</dbReference>
<dbReference type="AlphaFoldDB" id="R4KA69"/>